<feature type="region of interest" description="Disordered" evidence="1">
    <location>
        <begin position="1"/>
        <end position="41"/>
    </location>
</feature>
<evidence type="ECO:0000313" key="3">
    <source>
        <dbReference type="Proteomes" id="UP000606786"/>
    </source>
</evidence>
<gene>
    <name evidence="2" type="ORF">CCAP1982_LOCUS9489</name>
</gene>
<feature type="compositionally biased region" description="Basic and acidic residues" evidence="1">
    <location>
        <begin position="1"/>
        <end position="10"/>
    </location>
</feature>
<keyword evidence="3" id="KW-1185">Reference proteome</keyword>
<dbReference type="EMBL" id="CAJHJT010000023">
    <property type="protein sequence ID" value="CAD7001017.1"/>
    <property type="molecule type" value="Genomic_DNA"/>
</dbReference>
<sequence>KKQTWGERNKMPGTTRGLATAVSRSTRSSSSAADCASTTGSSIHNHYSLLYVD</sequence>
<organism evidence="2 3">
    <name type="scientific">Ceratitis capitata</name>
    <name type="common">Mediterranean fruit fly</name>
    <name type="synonym">Tephritis capitata</name>
    <dbReference type="NCBI Taxonomy" id="7213"/>
    <lineage>
        <taxon>Eukaryota</taxon>
        <taxon>Metazoa</taxon>
        <taxon>Ecdysozoa</taxon>
        <taxon>Arthropoda</taxon>
        <taxon>Hexapoda</taxon>
        <taxon>Insecta</taxon>
        <taxon>Pterygota</taxon>
        <taxon>Neoptera</taxon>
        <taxon>Endopterygota</taxon>
        <taxon>Diptera</taxon>
        <taxon>Brachycera</taxon>
        <taxon>Muscomorpha</taxon>
        <taxon>Tephritoidea</taxon>
        <taxon>Tephritidae</taxon>
        <taxon>Ceratitis</taxon>
        <taxon>Ceratitis</taxon>
    </lineage>
</organism>
<reference evidence="2" key="1">
    <citation type="submission" date="2020-11" db="EMBL/GenBank/DDBJ databases">
        <authorList>
            <person name="Whitehead M."/>
        </authorList>
    </citation>
    <scope>NUCLEOTIDE SEQUENCE</scope>
    <source>
        <strain evidence="2">EGII</strain>
    </source>
</reference>
<feature type="compositionally biased region" description="Low complexity" evidence="1">
    <location>
        <begin position="19"/>
        <end position="41"/>
    </location>
</feature>
<name>A0A811UTE3_CERCA</name>
<proteinExistence type="predicted"/>
<protein>
    <submittedName>
        <fullName evidence="2">(Mediterranean fruit fly) hypothetical protein</fullName>
    </submittedName>
</protein>
<dbReference type="Proteomes" id="UP000606786">
    <property type="component" value="Unassembled WGS sequence"/>
</dbReference>
<comment type="caution">
    <text evidence="2">The sequence shown here is derived from an EMBL/GenBank/DDBJ whole genome shotgun (WGS) entry which is preliminary data.</text>
</comment>
<feature type="non-terminal residue" evidence="2">
    <location>
        <position position="1"/>
    </location>
</feature>
<evidence type="ECO:0000256" key="1">
    <source>
        <dbReference type="SAM" id="MobiDB-lite"/>
    </source>
</evidence>
<dbReference type="AlphaFoldDB" id="A0A811UTE3"/>
<evidence type="ECO:0000313" key="2">
    <source>
        <dbReference type="EMBL" id="CAD7001017.1"/>
    </source>
</evidence>
<accession>A0A811UTE3</accession>